<feature type="transmembrane region" description="Helical" evidence="3">
    <location>
        <begin position="567"/>
        <end position="592"/>
    </location>
</feature>
<dbReference type="EMBL" id="GG662749">
    <property type="protein sequence ID" value="EAR92411.1"/>
    <property type="molecule type" value="Genomic_DNA"/>
</dbReference>
<organism evidence="4 5">
    <name type="scientific">Tetrahymena thermophila (strain SB210)</name>
    <dbReference type="NCBI Taxonomy" id="312017"/>
    <lineage>
        <taxon>Eukaryota</taxon>
        <taxon>Sar</taxon>
        <taxon>Alveolata</taxon>
        <taxon>Ciliophora</taxon>
        <taxon>Intramacronucleata</taxon>
        <taxon>Oligohymenophorea</taxon>
        <taxon>Hymenostomatida</taxon>
        <taxon>Tetrahymenina</taxon>
        <taxon>Tetrahymenidae</taxon>
        <taxon>Tetrahymena</taxon>
    </lineage>
</organism>
<evidence type="ECO:0000313" key="5">
    <source>
        <dbReference type="Proteomes" id="UP000009168"/>
    </source>
</evidence>
<dbReference type="AlphaFoldDB" id="Q236T9"/>
<dbReference type="InParanoid" id="Q236T9"/>
<reference evidence="4" key="1">
    <citation type="submission" date="2008-09" db="EMBL/GenBank/DDBJ databases">
        <authorList>
            <person name="Eisen J.A."/>
            <person name="Wu M."/>
            <person name="Wu D."/>
            <person name="Nierman W.C."/>
            <person name="Orias E."/>
            <person name="Delcher A.L."/>
            <person name="Salzberg S.L."/>
        </authorList>
    </citation>
    <scope>NUCLEOTIDE SEQUENCE</scope>
    <source>
        <strain evidence="4">SB210</strain>
    </source>
</reference>
<evidence type="ECO:0000256" key="3">
    <source>
        <dbReference type="SAM" id="Phobius"/>
    </source>
</evidence>
<feature type="coiled-coil region" evidence="1">
    <location>
        <begin position="311"/>
        <end position="378"/>
    </location>
</feature>
<name>Q236T9_TETTS</name>
<reference evidence="4" key="2">
    <citation type="submission" date="2014-02" db="EMBL/GenBank/DDBJ databases">
        <title>Annotation update of Tetrahymena thermophila SB210.</title>
        <authorList>
            <person name="Bidwell S."/>
            <person name="Michalis H.M."/>
            <person name="Zafar N."/>
            <person name="Joardar V."/>
            <person name="Miao W."/>
            <person name="Russ C."/>
            <person name="Eisen J."/>
            <person name="Wu M."/>
            <person name="Wu D."/>
            <person name="Nierman W."/>
            <person name="Orias E."/>
            <person name="Delcher A."/>
            <person name="Salzberg S."/>
            <person name="Coyne R."/>
        </authorList>
    </citation>
    <scope>NUCLEOTIDE SEQUENCE</scope>
    <source>
        <strain evidence="4">SB210</strain>
    </source>
</reference>
<gene>
    <name evidence="4" type="ORF">TTHERM_00085090</name>
</gene>
<evidence type="ECO:0000256" key="1">
    <source>
        <dbReference type="SAM" id="Coils"/>
    </source>
</evidence>
<dbReference type="Proteomes" id="UP000009168">
    <property type="component" value="Unassembled WGS sequence"/>
</dbReference>
<feature type="transmembrane region" description="Helical" evidence="3">
    <location>
        <begin position="534"/>
        <end position="555"/>
    </location>
</feature>
<keyword evidence="3 4" id="KW-0812">Transmembrane</keyword>
<dbReference type="HOGENOM" id="CLU_441813_0_0_1"/>
<feature type="transmembrane region" description="Helical" evidence="3">
    <location>
        <begin position="423"/>
        <end position="445"/>
    </location>
</feature>
<feature type="compositionally biased region" description="Low complexity" evidence="2">
    <location>
        <begin position="236"/>
        <end position="252"/>
    </location>
</feature>
<dbReference type="RefSeq" id="XP_001012656.1">
    <property type="nucleotide sequence ID" value="XM_001012656.1"/>
</dbReference>
<feature type="transmembrane region" description="Helical" evidence="3">
    <location>
        <begin position="31"/>
        <end position="51"/>
    </location>
</feature>
<evidence type="ECO:0000313" key="4">
    <source>
        <dbReference type="EMBL" id="EAR92411.1"/>
    </source>
</evidence>
<sequence length="619" mass="71796">MKSNFPQDQIDFFPFGEFSSTIQKSLSDGSFYFALSVSFSFLVLVLLCYIYKAYLYKKKGYLKVEKNQLKYLFRNSKSNSKGGQHNRRLLSLMTDEGEDEKDEHFQQNKMKSKNIRNKQLSNSKINHKSQMVALKKPLSFQNEMNFICSKNEVTICEQRAKNLVQSSNQDNVQNINVVSQICNQEYQMSKSGPFLNDQQSNIVTALASPSKNNSEKQQMLFGQQNNAELNNQAEGNFRSRSSSVANSFSSAPRSHRFQSTADTASITPQSVNCSQSQPQSINQKLIDSFTNIVVVQEKSNPSTVKQYSNFKEIENNQLKSLTDQLQKSNENHLLSNQKIKSQTIQKEKAVAKKNQDFMADLEKQMQKQEKNALELSFDKIVIHKETNFCQRLTKNWIRLFQNHCIIFNTFKEDMIVFPRQLKVLLICLFVNLKFFTGSLIQIYFFNKEVERLQYKYMYRSDHIMNLEKILPKDDIASITFEIIVNAGITILLTLLICILCQAAKAEKDIIYINYNNQQLLNNIKVIQGIQSYKLFVGLIVSFALGSLTFLQYISVIQLIKFEFVKRWLAIDALVFLFYFCFFDLFYLTLLSLIKAASKTSARCHLLHRYLIKKLSWWQV</sequence>
<keyword evidence="3" id="KW-0472">Membrane</keyword>
<feature type="region of interest" description="Disordered" evidence="2">
    <location>
        <begin position="236"/>
        <end position="263"/>
    </location>
</feature>
<keyword evidence="5" id="KW-1185">Reference proteome</keyword>
<keyword evidence="3" id="KW-1133">Transmembrane helix</keyword>
<feature type="transmembrane region" description="Helical" evidence="3">
    <location>
        <begin position="475"/>
        <end position="500"/>
    </location>
</feature>
<dbReference type="KEGG" id="tet:TTHERM_00085090"/>
<accession>Q236T9</accession>
<dbReference type="GeneID" id="7824280"/>
<proteinExistence type="predicted"/>
<keyword evidence="1" id="KW-0175">Coiled coil</keyword>
<protein>
    <submittedName>
        <fullName evidence="4">Transmembrane protein, putative</fullName>
    </submittedName>
</protein>
<evidence type="ECO:0000256" key="2">
    <source>
        <dbReference type="SAM" id="MobiDB-lite"/>
    </source>
</evidence>